<evidence type="ECO:0000313" key="3">
    <source>
        <dbReference type="EMBL" id="PZG01334.1"/>
    </source>
</evidence>
<keyword evidence="4" id="KW-1185">Reference proteome</keyword>
<reference evidence="3 4" key="1">
    <citation type="submission" date="2018-01" db="EMBL/GenBank/DDBJ databases">
        <title>Draft genome sequence of Nonomuraea sp. KC333.</title>
        <authorList>
            <person name="Sahin N."/>
            <person name="Saygin H."/>
            <person name="Ay H."/>
        </authorList>
    </citation>
    <scope>NUCLEOTIDE SEQUENCE [LARGE SCALE GENOMIC DNA]</scope>
    <source>
        <strain evidence="3 4">KC333</strain>
    </source>
</reference>
<evidence type="ECO:0000313" key="4">
    <source>
        <dbReference type="Proteomes" id="UP000249304"/>
    </source>
</evidence>
<dbReference type="EMBL" id="POUD01000576">
    <property type="protein sequence ID" value="PZG01334.1"/>
    <property type="molecule type" value="Genomic_DNA"/>
</dbReference>
<name>A0A2W2E8U6_9ACTN</name>
<gene>
    <name evidence="3" type="ORF">C1J01_48080</name>
</gene>
<protein>
    <submittedName>
        <fullName evidence="3">N-acetylmuramoyl-L-alanine amidase</fullName>
    </submittedName>
</protein>
<feature type="non-terminal residue" evidence="3">
    <location>
        <position position="109"/>
    </location>
</feature>
<proteinExistence type="predicted"/>
<dbReference type="Proteomes" id="UP000249304">
    <property type="component" value="Unassembled WGS sequence"/>
</dbReference>
<evidence type="ECO:0000256" key="2">
    <source>
        <dbReference type="SAM" id="SignalP"/>
    </source>
</evidence>
<organism evidence="3 4">
    <name type="scientific">Nonomuraea aridisoli</name>
    <dbReference type="NCBI Taxonomy" id="2070368"/>
    <lineage>
        <taxon>Bacteria</taxon>
        <taxon>Bacillati</taxon>
        <taxon>Actinomycetota</taxon>
        <taxon>Actinomycetes</taxon>
        <taxon>Streptosporangiales</taxon>
        <taxon>Streptosporangiaceae</taxon>
        <taxon>Nonomuraea</taxon>
    </lineage>
</organism>
<keyword evidence="2" id="KW-0732">Signal</keyword>
<dbReference type="AlphaFoldDB" id="A0A2W2E8U6"/>
<feature type="compositionally biased region" description="Basic and acidic residues" evidence="1">
    <location>
        <begin position="86"/>
        <end position="100"/>
    </location>
</feature>
<evidence type="ECO:0000256" key="1">
    <source>
        <dbReference type="SAM" id="MobiDB-lite"/>
    </source>
</evidence>
<sequence>MRRLLAISLVAALPLSTVTAAHAQAPDDRQQAFAAAAEEFQVPESVLLGVSYLASRWDDHAGQPSSDAGFGPMHLTDAAAFTGSNHHHEGAEDARGDESRPLPVAPPPA</sequence>
<accession>A0A2W2E8U6</accession>
<feature type="region of interest" description="Disordered" evidence="1">
    <location>
        <begin position="61"/>
        <end position="109"/>
    </location>
</feature>
<feature type="chain" id="PRO_5015910647" evidence="2">
    <location>
        <begin position="24"/>
        <end position="109"/>
    </location>
</feature>
<comment type="caution">
    <text evidence="3">The sequence shown here is derived from an EMBL/GenBank/DDBJ whole genome shotgun (WGS) entry which is preliminary data.</text>
</comment>
<feature type="signal peptide" evidence="2">
    <location>
        <begin position="1"/>
        <end position="23"/>
    </location>
</feature>